<evidence type="ECO:0000259" key="2">
    <source>
        <dbReference type="Pfam" id="PF00031"/>
    </source>
</evidence>
<dbReference type="GO" id="GO:0005794">
    <property type="term" value="C:Golgi apparatus"/>
    <property type="evidence" value="ECO:0007669"/>
    <property type="project" value="TreeGrafter"/>
</dbReference>
<dbReference type="AlphaFoldDB" id="A0A9Q1IXM7"/>
<dbReference type="GO" id="GO:0005764">
    <property type="term" value="C:lysosome"/>
    <property type="evidence" value="ECO:0007669"/>
    <property type="project" value="TreeGrafter"/>
</dbReference>
<evidence type="ECO:0000313" key="3">
    <source>
        <dbReference type="EMBL" id="KAJ8359564.1"/>
    </source>
</evidence>
<dbReference type="GO" id="GO:0005783">
    <property type="term" value="C:endoplasmic reticulum"/>
    <property type="evidence" value="ECO:0007669"/>
    <property type="project" value="TreeGrafter"/>
</dbReference>
<comment type="caution">
    <text evidence="3">The sequence shown here is derived from an EMBL/GenBank/DDBJ whole genome shotgun (WGS) entry which is preliminary data.</text>
</comment>
<dbReference type="OrthoDB" id="9929365at2759"/>
<dbReference type="PANTHER" id="PTHR47141:SF1">
    <property type="entry name" value="CYSTATIN-F"/>
    <property type="match status" value="1"/>
</dbReference>
<feature type="domain" description="Cystatin" evidence="2">
    <location>
        <begin position="109"/>
        <end position="162"/>
    </location>
</feature>
<dbReference type="Pfam" id="PF00031">
    <property type="entry name" value="Cystatin"/>
    <property type="match status" value="1"/>
</dbReference>
<reference evidence="3" key="1">
    <citation type="journal article" date="2023" name="Science">
        <title>Genome structures resolve the early diversification of teleost fishes.</title>
        <authorList>
            <person name="Parey E."/>
            <person name="Louis A."/>
            <person name="Montfort J."/>
            <person name="Bouchez O."/>
            <person name="Roques C."/>
            <person name="Iampietro C."/>
            <person name="Lluch J."/>
            <person name="Castinel A."/>
            <person name="Donnadieu C."/>
            <person name="Desvignes T."/>
            <person name="Floi Bucao C."/>
            <person name="Jouanno E."/>
            <person name="Wen M."/>
            <person name="Mejri S."/>
            <person name="Dirks R."/>
            <person name="Jansen H."/>
            <person name="Henkel C."/>
            <person name="Chen W.J."/>
            <person name="Zahm M."/>
            <person name="Cabau C."/>
            <person name="Klopp C."/>
            <person name="Thompson A.W."/>
            <person name="Robinson-Rechavi M."/>
            <person name="Braasch I."/>
            <person name="Lecointre G."/>
            <person name="Bobe J."/>
            <person name="Postlethwait J.H."/>
            <person name="Berthelot C."/>
            <person name="Roest Crollius H."/>
            <person name="Guiguen Y."/>
        </authorList>
    </citation>
    <scope>NUCLEOTIDE SEQUENCE</scope>
    <source>
        <strain evidence="3">WJC10195</strain>
    </source>
</reference>
<dbReference type="Gene3D" id="3.10.450.10">
    <property type="match status" value="1"/>
</dbReference>
<dbReference type="GO" id="GO:0031643">
    <property type="term" value="P:positive regulation of myelination"/>
    <property type="evidence" value="ECO:0007669"/>
    <property type="project" value="TreeGrafter"/>
</dbReference>
<dbReference type="GO" id="GO:0005615">
    <property type="term" value="C:extracellular space"/>
    <property type="evidence" value="ECO:0007669"/>
    <property type="project" value="TreeGrafter"/>
</dbReference>
<keyword evidence="4" id="KW-1185">Reference proteome</keyword>
<name>A0A9Q1IXM7_SYNKA</name>
<accession>A0A9Q1IXM7</accession>
<dbReference type="CDD" id="cd00042">
    <property type="entry name" value="CY"/>
    <property type="match status" value="1"/>
</dbReference>
<feature type="signal peptide" evidence="1">
    <location>
        <begin position="1"/>
        <end position="19"/>
    </location>
</feature>
<dbReference type="GO" id="GO:0005770">
    <property type="term" value="C:late endosome"/>
    <property type="evidence" value="ECO:0007669"/>
    <property type="project" value="TreeGrafter"/>
</dbReference>
<gene>
    <name evidence="3" type="ORF">SKAU_G00160890</name>
</gene>
<proteinExistence type="predicted"/>
<dbReference type="InterPro" id="IPR042886">
    <property type="entry name" value="Cystatin-F"/>
</dbReference>
<evidence type="ECO:0000313" key="4">
    <source>
        <dbReference type="Proteomes" id="UP001152622"/>
    </source>
</evidence>
<dbReference type="GO" id="GO:1903979">
    <property type="term" value="P:negative regulation of microglial cell activation"/>
    <property type="evidence" value="ECO:0007669"/>
    <property type="project" value="TreeGrafter"/>
</dbReference>
<feature type="chain" id="PRO_5040515771" description="Cystatin domain-containing protein" evidence="1">
    <location>
        <begin position="20"/>
        <end position="176"/>
    </location>
</feature>
<dbReference type="PANTHER" id="PTHR47141">
    <property type="entry name" value="CYSTATIN-F"/>
    <property type="match status" value="1"/>
</dbReference>
<dbReference type="EMBL" id="JAINUF010000005">
    <property type="protein sequence ID" value="KAJ8359564.1"/>
    <property type="molecule type" value="Genomic_DNA"/>
</dbReference>
<sequence>MVIATGLLILTALVGRSFQEVTNCSRIERPIPGSLCNISKNDPGVQRAVLSGTYAFNNQSNDVFLFKALEIDDAKRQSRLGYDDDGLTSSACIRSPVPASTIYFMPQTRCQIVKGIKYILEVQILRTVCRKTDNNDLNNCHFQPKGKLHQIFHCHFEVWAIPWQKLMDTTFFSCRP</sequence>
<dbReference type="InterPro" id="IPR046350">
    <property type="entry name" value="Cystatin_sf"/>
</dbReference>
<dbReference type="Proteomes" id="UP001152622">
    <property type="component" value="Chromosome 5"/>
</dbReference>
<dbReference type="GO" id="GO:0006955">
    <property type="term" value="P:immune response"/>
    <property type="evidence" value="ECO:0007669"/>
    <property type="project" value="InterPro"/>
</dbReference>
<organism evidence="3 4">
    <name type="scientific">Synaphobranchus kaupii</name>
    <name type="common">Kaup's arrowtooth eel</name>
    <dbReference type="NCBI Taxonomy" id="118154"/>
    <lineage>
        <taxon>Eukaryota</taxon>
        <taxon>Metazoa</taxon>
        <taxon>Chordata</taxon>
        <taxon>Craniata</taxon>
        <taxon>Vertebrata</taxon>
        <taxon>Euteleostomi</taxon>
        <taxon>Actinopterygii</taxon>
        <taxon>Neopterygii</taxon>
        <taxon>Teleostei</taxon>
        <taxon>Anguilliformes</taxon>
        <taxon>Synaphobranchidae</taxon>
        <taxon>Synaphobranchus</taxon>
    </lineage>
</organism>
<dbReference type="GO" id="GO:0004869">
    <property type="term" value="F:cysteine-type endopeptidase inhibitor activity"/>
    <property type="evidence" value="ECO:0007669"/>
    <property type="project" value="InterPro"/>
</dbReference>
<evidence type="ECO:0000256" key="1">
    <source>
        <dbReference type="SAM" id="SignalP"/>
    </source>
</evidence>
<protein>
    <recommendedName>
        <fullName evidence="2">Cystatin domain-containing protein</fullName>
    </recommendedName>
</protein>
<dbReference type="SUPFAM" id="SSF54403">
    <property type="entry name" value="Cystatin/monellin"/>
    <property type="match status" value="1"/>
</dbReference>
<dbReference type="InterPro" id="IPR000010">
    <property type="entry name" value="Cystatin_dom"/>
</dbReference>
<keyword evidence="1" id="KW-0732">Signal</keyword>